<proteinExistence type="evidence at transcript level"/>
<dbReference type="AlphaFoldDB" id="A0A1E1XRW3"/>
<protein>
    <submittedName>
        <fullName evidence="2">Putative tumor necrosis factor receptor-associated factor</fullName>
    </submittedName>
</protein>
<name>A0A1E1XRW3_AMBSC</name>
<dbReference type="SUPFAM" id="SSF49599">
    <property type="entry name" value="TRAF domain-like"/>
    <property type="match status" value="1"/>
</dbReference>
<evidence type="ECO:0000259" key="1">
    <source>
        <dbReference type="Pfam" id="PF21355"/>
    </source>
</evidence>
<feature type="non-terminal residue" evidence="2">
    <location>
        <position position="1"/>
    </location>
</feature>
<reference evidence="2" key="2">
    <citation type="journal article" date="2017" name="Front. Cell. Infect. Microbiol.">
        <title>Analysis of the Salivary Gland Transcriptome of Unfed and Partially Fed Amblyomma sculptum Ticks and Descriptive Proteome of the Saliva.</title>
        <authorList>
            <person name="Esteves E."/>
            <person name="Maruyama S.R."/>
            <person name="Kawahara R."/>
            <person name="Fujita A."/>
            <person name="Martins L.A."/>
            <person name="Righi A.A."/>
            <person name="Costa F.B."/>
            <person name="Palmisano G."/>
            <person name="Labruna M.B."/>
            <person name="Sa-Nunes A."/>
            <person name="Ribeiro J.M.C."/>
            <person name="Fogaca A.C."/>
        </authorList>
    </citation>
    <scope>NUCLEOTIDE SEQUENCE</scope>
</reference>
<keyword evidence="2" id="KW-0675">Receptor</keyword>
<dbReference type="Pfam" id="PF21355">
    <property type="entry name" value="TRAF-mep_MATH"/>
    <property type="match status" value="1"/>
</dbReference>
<organism evidence="2">
    <name type="scientific">Amblyomma sculptum</name>
    <name type="common">Tick</name>
    <dbReference type="NCBI Taxonomy" id="1581419"/>
    <lineage>
        <taxon>Eukaryota</taxon>
        <taxon>Metazoa</taxon>
        <taxon>Ecdysozoa</taxon>
        <taxon>Arthropoda</taxon>
        <taxon>Chelicerata</taxon>
        <taxon>Arachnida</taxon>
        <taxon>Acari</taxon>
        <taxon>Parasitiformes</taxon>
        <taxon>Ixodida</taxon>
        <taxon>Ixodoidea</taxon>
        <taxon>Ixodidae</taxon>
        <taxon>Amblyomminae</taxon>
        <taxon>Amblyomma</taxon>
    </lineage>
</organism>
<dbReference type="Gene3D" id="2.60.210.10">
    <property type="entry name" value="Apoptosis, Tumor Necrosis Factor Receptor Associated Protein 2, Chain A"/>
    <property type="match status" value="1"/>
</dbReference>
<feature type="domain" description="TRAF1-6 MATH" evidence="1">
    <location>
        <begin position="31"/>
        <end position="135"/>
    </location>
</feature>
<sequence>CEFLVKGVKSLQDMALKKGWADYEAKKVYLHGYCMSPRVQTTHFLESVEHYVRYTLHKGDMDDFIDWPFEHKIRMSVIHPAEGTEHVLEVEPSRHAPNNQKPTIGNVGLCFPYPFLDLKALITDGYVDNDQLRIKWELLP</sequence>
<evidence type="ECO:0000313" key="2">
    <source>
        <dbReference type="EMBL" id="JAU02019.1"/>
    </source>
</evidence>
<dbReference type="InterPro" id="IPR049342">
    <property type="entry name" value="TRAF1-6_MATH_dom"/>
</dbReference>
<accession>A0A1E1XRW3</accession>
<reference evidence="2" key="1">
    <citation type="submission" date="2016-09" db="EMBL/GenBank/DDBJ databases">
        <authorList>
            <person name="Capua I."/>
            <person name="De Benedictis P."/>
            <person name="Joannis T."/>
            <person name="Lombin L.H."/>
            <person name="Cattoli G."/>
        </authorList>
    </citation>
    <scope>NUCLEOTIDE SEQUENCE</scope>
</reference>
<dbReference type="EMBL" id="GFAA01001416">
    <property type="protein sequence ID" value="JAU02019.1"/>
    <property type="molecule type" value="mRNA"/>
</dbReference>
<dbReference type="InterPro" id="IPR008974">
    <property type="entry name" value="TRAF-like"/>
</dbReference>